<dbReference type="Gene3D" id="3.10.580.10">
    <property type="entry name" value="CBS-domain"/>
    <property type="match status" value="1"/>
</dbReference>
<evidence type="ECO:0000256" key="2">
    <source>
        <dbReference type="PROSITE-ProRule" id="PRU00703"/>
    </source>
</evidence>
<evidence type="ECO:0000313" key="5">
    <source>
        <dbReference type="EMBL" id="SHK33899.1"/>
    </source>
</evidence>
<dbReference type="STRING" id="1121331.SAMN02745248_02335"/>
<dbReference type="InterPro" id="IPR045865">
    <property type="entry name" value="ACT-like_dom_sf"/>
</dbReference>
<dbReference type="PROSITE" id="PS51671">
    <property type="entry name" value="ACT"/>
    <property type="match status" value="1"/>
</dbReference>
<keyword evidence="2" id="KW-0129">CBS domain</keyword>
<feature type="domain" description="ACT" evidence="4">
    <location>
        <begin position="140"/>
        <end position="207"/>
    </location>
</feature>
<keyword evidence="6" id="KW-1185">Reference proteome</keyword>
<evidence type="ECO:0000256" key="1">
    <source>
        <dbReference type="ARBA" id="ARBA00022737"/>
    </source>
</evidence>
<dbReference type="EMBL" id="FRAD01000023">
    <property type="protein sequence ID" value="SHK33899.1"/>
    <property type="molecule type" value="Genomic_DNA"/>
</dbReference>
<dbReference type="InterPro" id="IPR051462">
    <property type="entry name" value="CBS_domain-containing"/>
</dbReference>
<gene>
    <name evidence="5" type="ORF">SAMN02745248_02335</name>
</gene>
<reference evidence="5 6" key="1">
    <citation type="submission" date="2016-11" db="EMBL/GenBank/DDBJ databases">
        <authorList>
            <person name="Jaros S."/>
            <person name="Januszkiewicz K."/>
            <person name="Wedrychowicz H."/>
        </authorList>
    </citation>
    <scope>NUCLEOTIDE SEQUENCE [LARGE SCALE GENOMIC DNA]</scope>
    <source>
        <strain evidence="5 6">DSM 3090</strain>
    </source>
</reference>
<dbReference type="Pfam" id="PF00571">
    <property type="entry name" value="CBS"/>
    <property type="match status" value="2"/>
</dbReference>
<accession>A0A1M6RN74</accession>
<dbReference type="InterPro" id="IPR002912">
    <property type="entry name" value="ACT_dom"/>
</dbReference>
<feature type="domain" description="CBS" evidence="3">
    <location>
        <begin position="7"/>
        <end position="65"/>
    </location>
</feature>
<dbReference type="PROSITE" id="PS51371">
    <property type="entry name" value="CBS"/>
    <property type="match status" value="1"/>
</dbReference>
<dbReference type="InterPro" id="IPR000644">
    <property type="entry name" value="CBS_dom"/>
</dbReference>
<dbReference type="CDD" id="cd02205">
    <property type="entry name" value="CBS_pair_SF"/>
    <property type="match status" value="1"/>
</dbReference>
<evidence type="ECO:0000313" key="6">
    <source>
        <dbReference type="Proteomes" id="UP000183952"/>
    </source>
</evidence>
<sequence length="207" mass="23522">MFVNNLMLSREKLITVTPKDTVKKALDLIQKHNFLSIPVAEGGKFYGAISKERIYTFYFEKDLDKQSLLSEFSVEDVMREDVPKIDPMNQVEEAANFLATENTPFVAVISTINNEFQGIITHNAVFKQFTEMFGLYRGKRISVIAHDVPNQIAKLSKIVADSEADVISFVVVDPKSVTDVKEIVARVRTDNFEQIIEKLKNEGFRVN</sequence>
<protein>
    <submittedName>
        <fullName evidence="5">Acetoin utilization protein AcuB</fullName>
    </submittedName>
</protein>
<dbReference type="RefSeq" id="WP_072904256.1">
    <property type="nucleotide sequence ID" value="NZ_FRAD01000023.1"/>
</dbReference>
<dbReference type="AlphaFoldDB" id="A0A1M6RN74"/>
<organism evidence="5 6">
    <name type="scientific">Hathewaya proteolytica DSM 3090</name>
    <dbReference type="NCBI Taxonomy" id="1121331"/>
    <lineage>
        <taxon>Bacteria</taxon>
        <taxon>Bacillati</taxon>
        <taxon>Bacillota</taxon>
        <taxon>Clostridia</taxon>
        <taxon>Eubacteriales</taxon>
        <taxon>Clostridiaceae</taxon>
        <taxon>Hathewaya</taxon>
    </lineage>
</organism>
<dbReference type="Proteomes" id="UP000183952">
    <property type="component" value="Unassembled WGS sequence"/>
</dbReference>
<keyword evidence="1" id="KW-0677">Repeat</keyword>
<name>A0A1M6RN74_9CLOT</name>
<dbReference type="PANTHER" id="PTHR48108">
    <property type="entry name" value="CBS DOMAIN-CONTAINING PROTEIN CBSX2, CHLOROPLASTIC"/>
    <property type="match status" value="1"/>
</dbReference>
<evidence type="ECO:0000259" key="4">
    <source>
        <dbReference type="PROSITE" id="PS51671"/>
    </source>
</evidence>
<dbReference type="PANTHER" id="PTHR48108:SF34">
    <property type="entry name" value="CBS DOMAIN-CONTAINING PROTEIN YHCV"/>
    <property type="match status" value="1"/>
</dbReference>
<dbReference type="OrthoDB" id="1706107at2"/>
<dbReference type="SUPFAM" id="SSF54631">
    <property type="entry name" value="CBS-domain pair"/>
    <property type="match status" value="1"/>
</dbReference>
<dbReference type="SUPFAM" id="SSF55021">
    <property type="entry name" value="ACT-like"/>
    <property type="match status" value="1"/>
</dbReference>
<dbReference type="InterPro" id="IPR046342">
    <property type="entry name" value="CBS_dom_sf"/>
</dbReference>
<proteinExistence type="predicted"/>
<evidence type="ECO:0000259" key="3">
    <source>
        <dbReference type="PROSITE" id="PS51371"/>
    </source>
</evidence>